<dbReference type="GO" id="GO:0006357">
    <property type="term" value="P:regulation of transcription by RNA polymerase II"/>
    <property type="evidence" value="ECO:0007669"/>
    <property type="project" value="TreeGrafter"/>
</dbReference>
<evidence type="ECO:0000256" key="6">
    <source>
        <dbReference type="ARBA" id="ARBA00023242"/>
    </source>
</evidence>
<keyword evidence="5" id="KW-0804">Transcription</keyword>
<keyword evidence="4" id="KW-0805">Transcription regulation</keyword>
<evidence type="ECO:0000313" key="9">
    <source>
        <dbReference type="Proteomes" id="UP001454036"/>
    </source>
</evidence>
<keyword evidence="3" id="KW-0156">Chromatin regulator</keyword>
<gene>
    <name evidence="8" type="ORF">LIER_10643</name>
</gene>
<dbReference type="Proteomes" id="UP001454036">
    <property type="component" value="Unassembled WGS sequence"/>
</dbReference>
<comment type="caution">
    <text evidence="8">The sequence shown here is derived from an EMBL/GenBank/DDBJ whole genome shotgun (WGS) entry which is preliminary data.</text>
</comment>
<evidence type="ECO:0000256" key="3">
    <source>
        <dbReference type="ARBA" id="ARBA00022853"/>
    </source>
</evidence>
<reference evidence="8 9" key="1">
    <citation type="submission" date="2024-01" db="EMBL/GenBank/DDBJ databases">
        <title>The complete chloroplast genome sequence of Lithospermum erythrorhizon: insights into the phylogenetic relationship among Boraginaceae species and the maternal lineages of purple gromwells.</title>
        <authorList>
            <person name="Okada T."/>
            <person name="Watanabe K."/>
        </authorList>
    </citation>
    <scope>NUCLEOTIDE SEQUENCE [LARGE SCALE GENOMIC DNA]</scope>
</reference>
<evidence type="ECO:0000256" key="4">
    <source>
        <dbReference type="ARBA" id="ARBA00023015"/>
    </source>
</evidence>
<evidence type="ECO:0000256" key="5">
    <source>
        <dbReference type="ARBA" id="ARBA00023163"/>
    </source>
</evidence>
<dbReference type="PANTHER" id="PTHR13581">
    <property type="entry name" value="MRG-BINDING PROTEIN"/>
    <property type="match status" value="1"/>
</dbReference>
<evidence type="ECO:0000256" key="2">
    <source>
        <dbReference type="ARBA" id="ARBA00007117"/>
    </source>
</evidence>
<name>A0AAV3PLD1_LITER</name>
<dbReference type="GO" id="GO:0035267">
    <property type="term" value="C:NuA4 histone acetyltransferase complex"/>
    <property type="evidence" value="ECO:0007669"/>
    <property type="project" value="TreeGrafter"/>
</dbReference>
<accession>A0AAV3PLD1</accession>
<comment type="similarity">
    <text evidence="2">Belongs to the EAF7 family.</text>
</comment>
<organism evidence="8 9">
    <name type="scientific">Lithospermum erythrorhizon</name>
    <name type="common">Purple gromwell</name>
    <name type="synonym">Lithospermum officinale var. erythrorhizon</name>
    <dbReference type="NCBI Taxonomy" id="34254"/>
    <lineage>
        <taxon>Eukaryota</taxon>
        <taxon>Viridiplantae</taxon>
        <taxon>Streptophyta</taxon>
        <taxon>Embryophyta</taxon>
        <taxon>Tracheophyta</taxon>
        <taxon>Spermatophyta</taxon>
        <taxon>Magnoliopsida</taxon>
        <taxon>eudicotyledons</taxon>
        <taxon>Gunneridae</taxon>
        <taxon>Pentapetalae</taxon>
        <taxon>asterids</taxon>
        <taxon>lamiids</taxon>
        <taxon>Boraginales</taxon>
        <taxon>Boraginaceae</taxon>
        <taxon>Boraginoideae</taxon>
        <taxon>Lithospermeae</taxon>
        <taxon>Lithospermum</taxon>
    </lineage>
</organism>
<dbReference type="PANTHER" id="PTHR13581:SF5">
    <property type="entry name" value="MRG_MORF4L-BINDING PROTEIN"/>
    <property type="match status" value="1"/>
</dbReference>
<sequence>MGHNAAANGKSKKPAPKKEKVDNDFETEGKKEDEYVGEEVVKENEEENEKNRGGDDEDDDVDEQDGVSVHSPCKPNRKEQTQVDLEIRLLEALEIYPPAKLRGIHRHFVLYGLTEYLRRSFNRSFTSDDVLKLLDQFYDLEMVKPDDEDSEILSQEEDFSLPSSFLAKDES</sequence>
<comment type="subcellular location">
    <subcellularLocation>
        <location evidence="1">Nucleus</location>
    </subcellularLocation>
</comment>
<keyword evidence="9" id="KW-1185">Reference proteome</keyword>
<evidence type="ECO:0000256" key="1">
    <source>
        <dbReference type="ARBA" id="ARBA00004123"/>
    </source>
</evidence>
<dbReference type="Pfam" id="PF07904">
    <property type="entry name" value="Eaf7"/>
    <property type="match status" value="1"/>
</dbReference>
<feature type="region of interest" description="Disordered" evidence="7">
    <location>
        <begin position="1"/>
        <end position="81"/>
    </location>
</feature>
<evidence type="ECO:0000313" key="8">
    <source>
        <dbReference type="EMBL" id="GAA0152070.1"/>
    </source>
</evidence>
<dbReference type="InterPro" id="IPR012423">
    <property type="entry name" value="Eaf7/MRGBP"/>
</dbReference>
<proteinExistence type="inferred from homology"/>
<dbReference type="EMBL" id="BAABME010001907">
    <property type="protein sequence ID" value="GAA0152070.1"/>
    <property type="molecule type" value="Genomic_DNA"/>
</dbReference>
<evidence type="ECO:0000256" key="7">
    <source>
        <dbReference type="SAM" id="MobiDB-lite"/>
    </source>
</evidence>
<dbReference type="GO" id="GO:0005634">
    <property type="term" value="C:nucleus"/>
    <property type="evidence" value="ECO:0007669"/>
    <property type="project" value="UniProtKB-SubCell"/>
</dbReference>
<feature type="compositionally biased region" description="Acidic residues" evidence="7">
    <location>
        <begin position="55"/>
        <end position="65"/>
    </location>
</feature>
<keyword evidence="6" id="KW-0539">Nucleus</keyword>
<protein>
    <submittedName>
        <fullName evidence="8">Uncharacterized protein</fullName>
    </submittedName>
</protein>
<dbReference type="GO" id="GO:0006325">
    <property type="term" value="P:chromatin organization"/>
    <property type="evidence" value="ECO:0007669"/>
    <property type="project" value="UniProtKB-KW"/>
</dbReference>
<dbReference type="AlphaFoldDB" id="A0AAV3PLD1"/>
<feature type="compositionally biased region" description="Basic and acidic residues" evidence="7">
    <location>
        <begin position="16"/>
        <end position="54"/>
    </location>
</feature>